<sequence length="125" mass="14702">MNSLLRRSLLTQINITRAGQKLRMDQNRMRSGNEDGPLHDLPDFHFADGRAAPITAKQEKWMKTRENEQNILNRIKSEVEQDRAVVIDKIKGMEDKILKTIKIKQEKKKQRETLFNNDQTTEKKE</sequence>
<comment type="subcellular location">
    <subcellularLocation>
        <location evidence="1">Mitochondrion</location>
    </subcellularLocation>
</comment>
<keyword evidence="10" id="KW-1185">Reference proteome</keyword>
<proteinExistence type="inferred from homology"/>
<dbReference type="GO" id="GO:0005762">
    <property type="term" value="C:mitochondrial large ribosomal subunit"/>
    <property type="evidence" value="ECO:0000318"/>
    <property type="project" value="GO_Central"/>
</dbReference>
<evidence type="ECO:0000256" key="1">
    <source>
        <dbReference type="ARBA" id="ARBA00004173"/>
    </source>
</evidence>
<dbReference type="GO" id="GO:0003735">
    <property type="term" value="F:structural constituent of ribosome"/>
    <property type="evidence" value="ECO:0007669"/>
    <property type="project" value="InterPro"/>
</dbReference>
<keyword evidence="5" id="KW-0496">Mitochondrion</keyword>
<organism evidence="9 10">
    <name type="scientific">Dictyostelium purpureum</name>
    <name type="common">Slime mold</name>
    <dbReference type="NCBI Taxonomy" id="5786"/>
    <lineage>
        <taxon>Eukaryota</taxon>
        <taxon>Amoebozoa</taxon>
        <taxon>Evosea</taxon>
        <taxon>Eumycetozoa</taxon>
        <taxon>Dictyostelia</taxon>
        <taxon>Dictyosteliales</taxon>
        <taxon>Dictyosteliaceae</taxon>
        <taxon>Dictyostelium</taxon>
    </lineage>
</organism>
<dbReference type="InterPro" id="IPR034596">
    <property type="entry name" value="Ribosomal_mL52"/>
</dbReference>
<dbReference type="VEuPathDB" id="AmoebaDB:DICPUDRAFT_35306"/>
<dbReference type="KEGG" id="dpp:DICPUDRAFT_35306"/>
<dbReference type="RefSeq" id="XP_003289194.1">
    <property type="nucleotide sequence ID" value="XM_003289146.1"/>
</dbReference>
<evidence type="ECO:0000256" key="4">
    <source>
        <dbReference type="ARBA" id="ARBA00022980"/>
    </source>
</evidence>
<dbReference type="InParanoid" id="F0ZP50"/>
<evidence type="ECO:0000256" key="5">
    <source>
        <dbReference type="ARBA" id="ARBA00023128"/>
    </source>
</evidence>
<keyword evidence="6" id="KW-0687">Ribonucleoprotein</keyword>
<reference evidence="10" key="1">
    <citation type="journal article" date="2011" name="Genome Biol.">
        <title>Comparative genomics of the social amoebae Dictyostelium discoideum and Dictyostelium purpureum.</title>
        <authorList>
            <consortium name="US DOE Joint Genome Institute (JGI-PGF)"/>
            <person name="Sucgang R."/>
            <person name="Kuo A."/>
            <person name="Tian X."/>
            <person name="Salerno W."/>
            <person name="Parikh A."/>
            <person name="Feasley C.L."/>
            <person name="Dalin E."/>
            <person name="Tu H."/>
            <person name="Huang E."/>
            <person name="Barry K."/>
            <person name="Lindquist E."/>
            <person name="Shapiro H."/>
            <person name="Bruce D."/>
            <person name="Schmutz J."/>
            <person name="Salamov A."/>
            <person name="Fey P."/>
            <person name="Gaudet P."/>
            <person name="Anjard C."/>
            <person name="Babu M.M."/>
            <person name="Basu S."/>
            <person name="Bushmanova Y."/>
            <person name="van der Wel H."/>
            <person name="Katoh-Kurasawa M."/>
            <person name="Dinh C."/>
            <person name="Coutinho P.M."/>
            <person name="Saito T."/>
            <person name="Elias M."/>
            <person name="Schaap P."/>
            <person name="Kay R.R."/>
            <person name="Henrissat B."/>
            <person name="Eichinger L."/>
            <person name="Rivero F."/>
            <person name="Putnam N.H."/>
            <person name="West C.M."/>
            <person name="Loomis W.F."/>
            <person name="Chisholm R.L."/>
            <person name="Shaulsky G."/>
            <person name="Strassmann J.E."/>
            <person name="Queller D.C."/>
            <person name="Kuspa A."/>
            <person name="Grigoriev I.V."/>
        </authorList>
    </citation>
    <scope>NUCLEOTIDE SEQUENCE [LARGE SCALE GENOMIC DNA]</scope>
    <source>
        <strain evidence="10">QSDP1</strain>
    </source>
</reference>
<keyword evidence="4" id="KW-0689">Ribosomal protein</keyword>
<dbReference type="Pfam" id="PF18699">
    <property type="entry name" value="MRPL52"/>
    <property type="match status" value="1"/>
</dbReference>
<dbReference type="GO" id="GO:0006412">
    <property type="term" value="P:translation"/>
    <property type="evidence" value="ECO:0000318"/>
    <property type="project" value="GO_Central"/>
</dbReference>
<keyword evidence="3" id="KW-0809">Transit peptide</keyword>
<dbReference type="OrthoDB" id="10249237at2759"/>
<dbReference type="eggNOG" id="ENOG502RIBK">
    <property type="taxonomic scope" value="Eukaryota"/>
</dbReference>
<dbReference type="GO" id="GO:0032543">
    <property type="term" value="P:mitochondrial translation"/>
    <property type="evidence" value="ECO:0007669"/>
    <property type="project" value="InterPro"/>
</dbReference>
<evidence type="ECO:0000313" key="10">
    <source>
        <dbReference type="Proteomes" id="UP000001064"/>
    </source>
</evidence>
<dbReference type="STRING" id="5786.F0ZP50"/>
<evidence type="ECO:0000256" key="7">
    <source>
        <dbReference type="ARBA" id="ARBA00035181"/>
    </source>
</evidence>
<gene>
    <name evidence="9" type="ORF">DICPUDRAFT_35306</name>
</gene>
<dbReference type="OMA" id="TRENEQN"/>
<dbReference type="PANTHER" id="PTHR34090:SF1">
    <property type="entry name" value="LARGE RIBOSOMAL SUBUNIT PROTEIN ML52"/>
    <property type="match status" value="1"/>
</dbReference>
<evidence type="ECO:0000256" key="6">
    <source>
        <dbReference type="ARBA" id="ARBA00023274"/>
    </source>
</evidence>
<dbReference type="FunCoup" id="F0ZP50">
    <property type="interactions" value="2"/>
</dbReference>
<dbReference type="EMBL" id="GL871104">
    <property type="protein sequence ID" value="EGC34265.1"/>
    <property type="molecule type" value="Genomic_DNA"/>
</dbReference>
<accession>F0ZP50</accession>
<protein>
    <recommendedName>
        <fullName evidence="7">Large ribosomal subunit protein mL52</fullName>
    </recommendedName>
    <alternativeName>
        <fullName evidence="8">39S ribosomal protein L52, mitochondrial</fullName>
    </alternativeName>
</protein>
<evidence type="ECO:0000313" key="9">
    <source>
        <dbReference type="EMBL" id="EGC34265.1"/>
    </source>
</evidence>
<evidence type="ECO:0000256" key="3">
    <source>
        <dbReference type="ARBA" id="ARBA00022946"/>
    </source>
</evidence>
<dbReference type="AlphaFoldDB" id="F0ZP50"/>
<comment type="similarity">
    <text evidence="2">Belongs to the mitochondrion-specific ribosomal protein mL52 family.</text>
</comment>
<evidence type="ECO:0000256" key="8">
    <source>
        <dbReference type="ARBA" id="ARBA00035425"/>
    </source>
</evidence>
<name>F0ZP50_DICPU</name>
<dbReference type="PANTHER" id="PTHR34090">
    <property type="entry name" value="39S RIBOSOMAL PROTEIN L52, MITOCHONDRIAL"/>
    <property type="match status" value="1"/>
</dbReference>
<evidence type="ECO:0000256" key="2">
    <source>
        <dbReference type="ARBA" id="ARBA00007232"/>
    </source>
</evidence>
<dbReference type="Proteomes" id="UP000001064">
    <property type="component" value="Unassembled WGS sequence"/>
</dbReference>
<dbReference type="GeneID" id="10500180"/>